<evidence type="ECO:0000256" key="3">
    <source>
        <dbReference type="PIRSR" id="PIRSR600183-50"/>
    </source>
</evidence>
<feature type="modified residue" description="N6-(pyridoxal phosphate)lysine" evidence="3">
    <location>
        <position position="51"/>
    </location>
</feature>
<dbReference type="PRINTS" id="PR01182">
    <property type="entry name" value="ORNDCRBXLASE"/>
</dbReference>
<evidence type="ECO:0000313" key="5">
    <source>
        <dbReference type="EMBL" id="GAJ41767.1"/>
    </source>
</evidence>
<dbReference type="PANTHER" id="PTHR43727:SF2">
    <property type="entry name" value="GROUP IV DECARBOXYLASE"/>
    <property type="match status" value="1"/>
</dbReference>
<accession>A0A023DKH9</accession>
<dbReference type="Gene3D" id="3.20.20.10">
    <property type="entry name" value="Alanine racemase"/>
    <property type="match status" value="1"/>
</dbReference>
<evidence type="ECO:0000256" key="2">
    <source>
        <dbReference type="ARBA" id="ARBA00022898"/>
    </source>
</evidence>
<dbReference type="GO" id="GO:0008836">
    <property type="term" value="F:diaminopimelate decarboxylase activity"/>
    <property type="evidence" value="ECO:0007669"/>
    <property type="project" value="TreeGrafter"/>
</dbReference>
<dbReference type="RefSeq" id="WP_081804224.1">
    <property type="nucleotide sequence ID" value="NZ_BAWO01000096.1"/>
</dbReference>
<dbReference type="InterPro" id="IPR029066">
    <property type="entry name" value="PLP-binding_barrel"/>
</dbReference>
<dbReference type="InterPro" id="IPR009006">
    <property type="entry name" value="Ala_racemase/Decarboxylase_C"/>
</dbReference>
<dbReference type="SUPFAM" id="SSF51419">
    <property type="entry name" value="PLP-binding barrel"/>
    <property type="match status" value="1"/>
</dbReference>
<dbReference type="GeneID" id="301194942"/>
<feature type="active site" description="Proton donor" evidence="3">
    <location>
        <position position="345"/>
    </location>
</feature>
<dbReference type="GO" id="GO:0006596">
    <property type="term" value="P:polyamine biosynthetic process"/>
    <property type="evidence" value="ECO:0007669"/>
    <property type="project" value="InterPro"/>
</dbReference>
<dbReference type="EMBL" id="BAWO01000096">
    <property type="protein sequence ID" value="GAJ41767.1"/>
    <property type="molecule type" value="Genomic_DNA"/>
</dbReference>
<dbReference type="InterPro" id="IPR000183">
    <property type="entry name" value="Orn/DAP/Arg_de-COase"/>
</dbReference>
<evidence type="ECO:0000259" key="4">
    <source>
        <dbReference type="Pfam" id="PF02784"/>
    </source>
</evidence>
<dbReference type="PANTHER" id="PTHR43727">
    <property type="entry name" value="DIAMINOPIMELATE DECARBOXYLASE"/>
    <property type="match status" value="1"/>
</dbReference>
<comment type="cofactor">
    <cofactor evidence="1 3">
        <name>pyridoxal 5'-phosphate</name>
        <dbReference type="ChEBI" id="CHEBI:597326"/>
    </cofactor>
</comment>
<dbReference type="AlphaFoldDB" id="A0A023DKH9"/>
<dbReference type="Pfam" id="PF02784">
    <property type="entry name" value="Orn_Arg_deC_N"/>
    <property type="match status" value="1"/>
</dbReference>
<proteinExistence type="predicted"/>
<dbReference type="OrthoDB" id="9802241at2"/>
<evidence type="ECO:0000256" key="1">
    <source>
        <dbReference type="ARBA" id="ARBA00001933"/>
    </source>
</evidence>
<dbReference type="GO" id="GO:0009089">
    <property type="term" value="P:lysine biosynthetic process via diaminopimelate"/>
    <property type="evidence" value="ECO:0007669"/>
    <property type="project" value="TreeGrafter"/>
</dbReference>
<name>A0A023DKH9_9BACL</name>
<organism evidence="5 6">
    <name type="scientific">Parageobacillus caldoxylosilyticus NBRC 107762</name>
    <dbReference type="NCBI Taxonomy" id="1220594"/>
    <lineage>
        <taxon>Bacteria</taxon>
        <taxon>Bacillati</taxon>
        <taxon>Bacillota</taxon>
        <taxon>Bacilli</taxon>
        <taxon>Bacillales</taxon>
        <taxon>Anoxybacillaceae</taxon>
        <taxon>Saccharococcus</taxon>
    </lineage>
</organism>
<dbReference type="CDD" id="cd06843">
    <property type="entry name" value="PLPDE_III_PvsE_like"/>
    <property type="match status" value="1"/>
</dbReference>
<reference evidence="5 6" key="1">
    <citation type="submission" date="2014-04" db="EMBL/GenBank/DDBJ databases">
        <title>Whole genome shotgun sequence of Geobacillus caldoxylosilyticus NBRC 107762.</title>
        <authorList>
            <person name="Hosoyama A."/>
            <person name="Hosoyama Y."/>
            <person name="Katano-Makiyama Y."/>
            <person name="Tsuchikane K."/>
            <person name="Ohji S."/>
            <person name="Ichikawa N."/>
            <person name="Yamazoe A."/>
            <person name="Fujita N."/>
        </authorList>
    </citation>
    <scope>NUCLEOTIDE SEQUENCE [LARGE SCALE GENOMIC DNA]</scope>
    <source>
        <strain evidence="5 6">NBRC 107762</strain>
    </source>
</reference>
<dbReference type="Gene3D" id="2.40.37.10">
    <property type="entry name" value="Lyase, Ornithine Decarboxylase, Chain A, domain 1"/>
    <property type="match status" value="1"/>
</dbReference>
<sequence>MNNVIETIRHLSVNSDQPICAYLYDLQTLKNHVLKVTEALPANCEMFYAMKANSETSILKAVYPLVSGFEVASLGEIKKARAISPTVPIIFGGPGKTDDEIKGAITHQVQLIHVESIQELQRIAWMAEQLKTTVSILLRVNLIGPFPSATLHMAGIPTQFGIAEDQMDDAIRFALSRSSLKLMGFHFHSVSNQLDANSHLQLIRLYIQKVKQWKKRYNLSISYVNAGGGIGVNYENLAQQFDWNTFTNRLKELLEKENFQDTKLIFECGRFLTASCGYYAVEVLDIKENHGKTFVVVRGGTQHFRLPVSWQHNHPFEIIPIEKWTYPFPRKGVQQTNITIVGQLCTPKDVFAKDVFVHHLRIGDIILFRYTGAYGWAISHHDFLSHPHPKHIYLDT</sequence>
<dbReference type="SUPFAM" id="SSF50621">
    <property type="entry name" value="Alanine racemase C-terminal domain-like"/>
    <property type="match status" value="1"/>
</dbReference>
<dbReference type="Proteomes" id="UP000023561">
    <property type="component" value="Unassembled WGS sequence"/>
</dbReference>
<dbReference type="PRINTS" id="PR01179">
    <property type="entry name" value="ODADCRBXLASE"/>
</dbReference>
<dbReference type="InterPro" id="IPR002433">
    <property type="entry name" value="Orn_de-COase"/>
</dbReference>
<gene>
    <name evidence="5" type="ORF">GCA01S_096_00040</name>
</gene>
<protein>
    <submittedName>
        <fullName evidence="5">Putative diaminopimelate decarboxylase</fullName>
    </submittedName>
</protein>
<keyword evidence="2 3" id="KW-0663">Pyridoxal phosphate</keyword>
<comment type="caution">
    <text evidence="5">The sequence shown here is derived from an EMBL/GenBank/DDBJ whole genome shotgun (WGS) entry which is preliminary data.</text>
</comment>
<dbReference type="InterPro" id="IPR022644">
    <property type="entry name" value="De-COase2_N"/>
</dbReference>
<keyword evidence="6" id="KW-1185">Reference proteome</keyword>
<feature type="domain" description="Orn/DAP/Arg decarboxylase 2 N-terminal" evidence="4">
    <location>
        <begin position="27"/>
        <end position="274"/>
    </location>
</feature>
<evidence type="ECO:0000313" key="6">
    <source>
        <dbReference type="Proteomes" id="UP000023561"/>
    </source>
</evidence>